<feature type="compositionally biased region" description="Low complexity" evidence="5">
    <location>
        <begin position="364"/>
        <end position="377"/>
    </location>
</feature>
<dbReference type="SMART" id="SM00338">
    <property type="entry name" value="BRLZ"/>
    <property type="match status" value="1"/>
</dbReference>
<feature type="coiled-coil region" evidence="4">
    <location>
        <begin position="201"/>
        <end position="228"/>
    </location>
</feature>
<dbReference type="InterPro" id="IPR004827">
    <property type="entry name" value="bZIP"/>
</dbReference>
<gene>
    <name evidence="7" type="ORF">O3M35_003558</name>
</gene>
<dbReference type="GO" id="GO:0000981">
    <property type="term" value="F:DNA-binding transcription factor activity, RNA polymerase II-specific"/>
    <property type="evidence" value="ECO:0007669"/>
    <property type="project" value="TreeGrafter"/>
</dbReference>
<feature type="compositionally biased region" description="Polar residues" evidence="5">
    <location>
        <begin position="391"/>
        <end position="420"/>
    </location>
</feature>
<reference evidence="7 8" key="1">
    <citation type="submission" date="2022-12" db="EMBL/GenBank/DDBJ databases">
        <title>Chromosome-level genome assembly of true bugs.</title>
        <authorList>
            <person name="Ma L."/>
            <person name="Li H."/>
        </authorList>
    </citation>
    <scope>NUCLEOTIDE SEQUENCE [LARGE SCALE GENOMIC DNA]</scope>
    <source>
        <strain evidence="7">Lab_2022b</strain>
    </source>
</reference>
<organism evidence="7 8">
    <name type="scientific">Rhynocoris fuscipes</name>
    <dbReference type="NCBI Taxonomy" id="488301"/>
    <lineage>
        <taxon>Eukaryota</taxon>
        <taxon>Metazoa</taxon>
        <taxon>Ecdysozoa</taxon>
        <taxon>Arthropoda</taxon>
        <taxon>Hexapoda</taxon>
        <taxon>Insecta</taxon>
        <taxon>Pterygota</taxon>
        <taxon>Neoptera</taxon>
        <taxon>Paraneoptera</taxon>
        <taxon>Hemiptera</taxon>
        <taxon>Heteroptera</taxon>
        <taxon>Panheteroptera</taxon>
        <taxon>Cimicomorpha</taxon>
        <taxon>Reduviidae</taxon>
        <taxon>Harpactorinae</taxon>
        <taxon>Harpactorini</taxon>
        <taxon>Rhynocoris</taxon>
    </lineage>
</organism>
<name>A0AAW1CMW1_9HEMI</name>
<dbReference type="PRINTS" id="PR00042">
    <property type="entry name" value="LEUZIPPRFOS"/>
</dbReference>
<keyword evidence="1" id="KW-0805">Transcription regulation</keyword>
<dbReference type="PANTHER" id="PTHR23351">
    <property type="entry name" value="FOS TRANSCRIPTION FACTOR-RELATED"/>
    <property type="match status" value="1"/>
</dbReference>
<proteinExistence type="predicted"/>
<dbReference type="GO" id="GO:0005634">
    <property type="term" value="C:nucleus"/>
    <property type="evidence" value="ECO:0007669"/>
    <property type="project" value="TreeGrafter"/>
</dbReference>
<keyword evidence="3" id="KW-0804">Transcription</keyword>
<dbReference type="Pfam" id="PF00170">
    <property type="entry name" value="bZIP_1"/>
    <property type="match status" value="1"/>
</dbReference>
<evidence type="ECO:0000313" key="7">
    <source>
        <dbReference type="EMBL" id="KAK9499043.1"/>
    </source>
</evidence>
<evidence type="ECO:0000259" key="6">
    <source>
        <dbReference type="PROSITE" id="PS50217"/>
    </source>
</evidence>
<protein>
    <recommendedName>
        <fullName evidence="6">BZIP domain-containing protein</fullName>
    </recommendedName>
</protein>
<feature type="domain" description="BZIP" evidence="6">
    <location>
        <begin position="169"/>
        <end position="232"/>
    </location>
</feature>
<dbReference type="AlphaFoldDB" id="A0AAW1CMW1"/>
<accession>A0AAW1CMW1</accession>
<dbReference type="SUPFAM" id="SSF57959">
    <property type="entry name" value="Leucine zipper domain"/>
    <property type="match status" value="1"/>
</dbReference>
<keyword evidence="8" id="KW-1185">Reference proteome</keyword>
<evidence type="ECO:0000313" key="8">
    <source>
        <dbReference type="Proteomes" id="UP001461498"/>
    </source>
</evidence>
<dbReference type="InterPro" id="IPR046347">
    <property type="entry name" value="bZIP_sf"/>
</dbReference>
<comment type="caution">
    <text evidence="7">The sequence shown here is derived from an EMBL/GenBank/DDBJ whole genome shotgun (WGS) entry which is preliminary data.</text>
</comment>
<sequence length="451" mass="48841">MVEAWLGRRYWSRDAKESSPFQSIHCRNSLVDSTMYNMNTSLLTVPAAGAEGTSTGVTPRTPEILNSLIAMTNPFDMTRSGYPRVASSPPSDTASSSSSPPSVQATRSQLIKEGLKLTIQTKRRAHCSGGSSPPSEGMAALTTQPKIEDSGMDSGRGENSNDGLTPEDEERRKRRRERNKIAATKCRLKKRERTVNLVQESEILEIQNHDLKSQIKELETQRKKLFDMLAGHRPSCSKQTAYANTSCSAAASTSTYQEQYHHRCSNTTIESTSTSYSSYTAGPSTSYHKVSCESSVAYHRNSGTSSGGQAAIYESGSFQRNSYNQQGVPTSRSAVGNDITSYHQQQQHHHPADTNYMRNSGSDSTVYTTLSSGSGSTSAGGSGSPIMFLGSPSTPTQYNRPSSLGLNTASSSDYESNTEIVDSPSIPPSNYHHFDEDGAYTAGFPTSSCIS</sequence>
<dbReference type="PROSITE" id="PS00036">
    <property type="entry name" value="BZIP_BASIC"/>
    <property type="match status" value="1"/>
</dbReference>
<dbReference type="PANTHER" id="PTHR23351:SF24">
    <property type="entry name" value="ACTIVATING TRANSCRIPTION FACTOR 3-RELATED"/>
    <property type="match status" value="1"/>
</dbReference>
<dbReference type="InterPro" id="IPR000837">
    <property type="entry name" value="AP-1"/>
</dbReference>
<dbReference type="GO" id="GO:0000978">
    <property type="term" value="F:RNA polymerase II cis-regulatory region sequence-specific DNA binding"/>
    <property type="evidence" value="ECO:0007669"/>
    <property type="project" value="TreeGrafter"/>
</dbReference>
<evidence type="ECO:0000256" key="3">
    <source>
        <dbReference type="ARBA" id="ARBA00023163"/>
    </source>
</evidence>
<dbReference type="PROSITE" id="PS50217">
    <property type="entry name" value="BZIP"/>
    <property type="match status" value="1"/>
</dbReference>
<dbReference type="Proteomes" id="UP001461498">
    <property type="component" value="Unassembled WGS sequence"/>
</dbReference>
<evidence type="ECO:0000256" key="5">
    <source>
        <dbReference type="SAM" id="MobiDB-lite"/>
    </source>
</evidence>
<evidence type="ECO:0000256" key="1">
    <source>
        <dbReference type="ARBA" id="ARBA00023015"/>
    </source>
</evidence>
<keyword evidence="2" id="KW-0238">DNA-binding</keyword>
<evidence type="ECO:0000256" key="4">
    <source>
        <dbReference type="SAM" id="Coils"/>
    </source>
</evidence>
<keyword evidence="4" id="KW-0175">Coiled coil</keyword>
<feature type="compositionally biased region" description="Low complexity" evidence="5">
    <location>
        <begin position="87"/>
        <end position="102"/>
    </location>
</feature>
<feature type="region of interest" description="Disordered" evidence="5">
    <location>
        <begin position="79"/>
        <end position="178"/>
    </location>
</feature>
<dbReference type="EMBL" id="JAPXFL010000012">
    <property type="protein sequence ID" value="KAK9499043.1"/>
    <property type="molecule type" value="Genomic_DNA"/>
</dbReference>
<dbReference type="Gene3D" id="1.20.5.170">
    <property type="match status" value="1"/>
</dbReference>
<feature type="region of interest" description="Disordered" evidence="5">
    <location>
        <begin position="341"/>
        <end position="434"/>
    </location>
</feature>
<dbReference type="CDD" id="cd14722">
    <property type="entry name" value="bZIP_ATF3"/>
    <property type="match status" value="1"/>
</dbReference>
<evidence type="ECO:0000256" key="2">
    <source>
        <dbReference type="ARBA" id="ARBA00023125"/>
    </source>
</evidence>